<protein>
    <recommendedName>
        <fullName evidence="4">DUF2812 domain-containing protein</fullName>
    </recommendedName>
</protein>
<reference evidence="2 3" key="1">
    <citation type="submission" date="2011-08" db="EMBL/GenBank/DDBJ databases">
        <title>The Genome Sequence of Clostridium orbiscindens 1_3_50AFAA.</title>
        <authorList>
            <consortium name="The Broad Institute Genome Sequencing Platform"/>
            <person name="Earl A."/>
            <person name="Ward D."/>
            <person name="Feldgarden M."/>
            <person name="Gevers D."/>
            <person name="Daigneault M."/>
            <person name="Strauss J."/>
            <person name="Allen-Vercoe E."/>
            <person name="Young S.K."/>
            <person name="Zeng Q."/>
            <person name="Gargeya S."/>
            <person name="Fitzgerald M."/>
            <person name="Haas B."/>
            <person name="Abouelleil A."/>
            <person name="Alvarado L."/>
            <person name="Arachchi H.M."/>
            <person name="Berlin A."/>
            <person name="Brown A."/>
            <person name="Chapman S.B."/>
            <person name="Chen Z."/>
            <person name="Dunbar C."/>
            <person name="Freedman E."/>
            <person name="Gearin G."/>
            <person name="Gellesch M."/>
            <person name="Goldberg J."/>
            <person name="Griggs A."/>
            <person name="Gujja S."/>
            <person name="Heiman D."/>
            <person name="Howarth C."/>
            <person name="Larson L."/>
            <person name="Lui A."/>
            <person name="MacDonald P.J.P."/>
            <person name="Montmayeur A."/>
            <person name="Murphy C."/>
            <person name="Neiman D."/>
            <person name="Pearson M."/>
            <person name="Priest M."/>
            <person name="Roberts A."/>
            <person name="Saif S."/>
            <person name="Shea T."/>
            <person name="Shenoy N."/>
            <person name="Sisk P."/>
            <person name="Stolte C."/>
            <person name="Sykes S."/>
            <person name="Wortman J."/>
            <person name="Nusbaum C."/>
            <person name="Birren B."/>
        </authorList>
    </citation>
    <scope>NUCLEOTIDE SEQUENCE [LARGE SCALE GENOMIC DNA]</scope>
    <source>
        <strain evidence="2 3">1_3_50AFAA</strain>
    </source>
</reference>
<gene>
    <name evidence="2" type="ORF">HMPREF9460_03644</name>
</gene>
<feature type="transmembrane region" description="Helical" evidence="1">
    <location>
        <begin position="202"/>
        <end position="223"/>
    </location>
</feature>
<dbReference type="Proteomes" id="UP000029585">
    <property type="component" value="Unassembled WGS sequence"/>
</dbReference>
<comment type="caution">
    <text evidence="2">The sequence shown here is derived from an EMBL/GenBank/DDBJ whole genome shotgun (WGS) entry which is preliminary data.</text>
</comment>
<dbReference type="HOGENOM" id="CLU_697897_0_0_9"/>
<evidence type="ECO:0000256" key="1">
    <source>
        <dbReference type="SAM" id="Phobius"/>
    </source>
</evidence>
<evidence type="ECO:0008006" key="4">
    <source>
        <dbReference type="Google" id="ProtNLM"/>
    </source>
</evidence>
<dbReference type="Pfam" id="PF11193">
    <property type="entry name" value="DUF2812"/>
    <property type="match status" value="1"/>
</dbReference>
<dbReference type="PATRIC" id="fig|742738.3.peg.3752"/>
<name>A0A096B2C8_FLAPL</name>
<dbReference type="RefSeq" id="WP_044943051.1">
    <property type="nucleotide sequence ID" value="NZ_KN174167.1"/>
</dbReference>
<evidence type="ECO:0000313" key="3">
    <source>
        <dbReference type="Proteomes" id="UP000029585"/>
    </source>
</evidence>
<keyword evidence="3" id="KW-1185">Reference proteome</keyword>
<feature type="transmembrane region" description="Helical" evidence="1">
    <location>
        <begin position="116"/>
        <end position="142"/>
    </location>
</feature>
<dbReference type="eggNOG" id="ENOG502ZB3J">
    <property type="taxonomic scope" value="Bacteria"/>
</dbReference>
<evidence type="ECO:0000313" key="2">
    <source>
        <dbReference type="EMBL" id="KGF53508.1"/>
    </source>
</evidence>
<organism evidence="2 3">
    <name type="scientific">Flavonifractor plautii 1_3_50AFAA</name>
    <dbReference type="NCBI Taxonomy" id="742738"/>
    <lineage>
        <taxon>Bacteria</taxon>
        <taxon>Bacillati</taxon>
        <taxon>Bacillota</taxon>
        <taxon>Clostridia</taxon>
        <taxon>Eubacteriales</taxon>
        <taxon>Oscillospiraceae</taxon>
        <taxon>Flavonifractor</taxon>
    </lineage>
</organism>
<dbReference type="InterPro" id="IPR021359">
    <property type="entry name" value="DUF2812"/>
</dbReference>
<dbReference type="EMBL" id="ADLO01000110">
    <property type="protein sequence ID" value="KGF53508.1"/>
    <property type="molecule type" value="Genomic_DNA"/>
</dbReference>
<keyword evidence="1" id="KW-1133">Transmembrane helix</keyword>
<sequence length="395" mass="45140">MKPRTVRRLCLVDGMDLDHIEGWLESMAARGLHYDHSDAFLFHFRRGEPAAVRYRLEPRGTLDCPEGMEHCRTLGWELTGYMGKGFSLFRTWEPDAPELHTDPVVRGYGLDKLARLVRWFATPMLICALVILALPLWLLLAWDEPVLSLVTGSGDNLFLCILSEWIAIYMSFRSFSSFFALRRRLRAGKEPRRSGWRCSARINAACLAGSFILVALSFAVLAAGRGMRWEGETATVNRLFPDFALEELEGRPRLEAAPSVWSVERRGVDLDNYVRFDWSVLAPEQYEVERNMADGDYETSFRLDWYRLSLPALAEPFARDLFSRHTFYAEIPERYTVAPLDVPDTDAVLITEEGGFGQDVLLCRGTVVFYLRYYGDQELSAHPELLAELAQFDGR</sequence>
<feature type="transmembrane region" description="Helical" evidence="1">
    <location>
        <begin position="162"/>
        <end position="181"/>
    </location>
</feature>
<keyword evidence="1" id="KW-0472">Membrane</keyword>
<keyword evidence="1" id="KW-0812">Transmembrane</keyword>
<proteinExistence type="predicted"/>
<dbReference type="AlphaFoldDB" id="A0A096B2C8"/>
<accession>A0A096B2C8</accession>